<name>A0ABV7U7H2_9RHOB</name>
<accession>A0ABV7U7H2</accession>
<comment type="caution">
    <text evidence="2">The sequence shown here is derived from an EMBL/GenBank/DDBJ whole genome shotgun (WGS) entry which is preliminary data.</text>
</comment>
<keyword evidence="1" id="KW-0472">Membrane</keyword>
<evidence type="ECO:0000313" key="3">
    <source>
        <dbReference type="Proteomes" id="UP001595539"/>
    </source>
</evidence>
<sequence length="257" mass="27321">MMPNDEPQIAELDLDAYVDDQLTGPQRSDVEAYLARRPQAAARVMRDLALRRDLGRALAPPPAPRPLLGAARRLAAARRRDARLRRMLRLVPAAMLVGMGWLAHAGLGPLVVSQGQASAPPPALVTAALSAHEVSLLRLSMASQPGIARLDPAEMRAATGIVLPAFDPSWTVRDAQVFPSPQGPGIEILFEAPGLGQVSHFAVRAGSFGVTLPHLQKTPGQGVAWFQIGETAHVLIAGADKAEAVLAASRRLSDTLY</sequence>
<dbReference type="RefSeq" id="WP_377762814.1">
    <property type="nucleotide sequence ID" value="NZ_JBHRXY010000015.1"/>
</dbReference>
<proteinExistence type="predicted"/>
<feature type="transmembrane region" description="Helical" evidence="1">
    <location>
        <begin position="88"/>
        <end position="112"/>
    </location>
</feature>
<organism evidence="2 3">
    <name type="scientific">Paracoccus angustae</name>
    <dbReference type="NCBI Taxonomy" id="1671480"/>
    <lineage>
        <taxon>Bacteria</taxon>
        <taxon>Pseudomonadati</taxon>
        <taxon>Pseudomonadota</taxon>
        <taxon>Alphaproteobacteria</taxon>
        <taxon>Rhodobacterales</taxon>
        <taxon>Paracoccaceae</taxon>
        <taxon>Paracoccus</taxon>
    </lineage>
</organism>
<evidence type="ECO:0000313" key="2">
    <source>
        <dbReference type="EMBL" id="MFC3630809.1"/>
    </source>
</evidence>
<keyword evidence="1" id="KW-0812">Transmembrane</keyword>
<gene>
    <name evidence="2" type="ORF">ACFOM8_15295</name>
</gene>
<protein>
    <submittedName>
        <fullName evidence="2">Anti-sigma factor family protein</fullName>
    </submittedName>
</protein>
<evidence type="ECO:0000256" key="1">
    <source>
        <dbReference type="SAM" id="Phobius"/>
    </source>
</evidence>
<keyword evidence="3" id="KW-1185">Reference proteome</keyword>
<keyword evidence="1" id="KW-1133">Transmembrane helix</keyword>
<reference evidence="3" key="1">
    <citation type="journal article" date="2019" name="Int. J. Syst. Evol. Microbiol.">
        <title>The Global Catalogue of Microorganisms (GCM) 10K type strain sequencing project: providing services to taxonomists for standard genome sequencing and annotation.</title>
        <authorList>
            <consortium name="The Broad Institute Genomics Platform"/>
            <consortium name="The Broad Institute Genome Sequencing Center for Infectious Disease"/>
            <person name="Wu L."/>
            <person name="Ma J."/>
        </authorList>
    </citation>
    <scope>NUCLEOTIDE SEQUENCE [LARGE SCALE GENOMIC DNA]</scope>
    <source>
        <strain evidence="3">KCTC 42473</strain>
    </source>
</reference>
<dbReference type="Proteomes" id="UP001595539">
    <property type="component" value="Unassembled WGS sequence"/>
</dbReference>
<dbReference type="EMBL" id="JBHRXY010000015">
    <property type="protein sequence ID" value="MFC3630809.1"/>
    <property type="molecule type" value="Genomic_DNA"/>
</dbReference>